<evidence type="ECO:0000313" key="1">
    <source>
        <dbReference type="EMBL" id="KAA8643628.1"/>
    </source>
</evidence>
<proteinExistence type="predicted"/>
<dbReference type="RefSeq" id="XP_033422990.1">
    <property type="nucleotide sequence ID" value="XM_033574972.1"/>
</dbReference>
<evidence type="ECO:0000313" key="2">
    <source>
        <dbReference type="Proteomes" id="UP000324241"/>
    </source>
</evidence>
<dbReference type="AlphaFoldDB" id="A0A5M9M9Q6"/>
<organism evidence="1 2">
    <name type="scientific">Aspergillus tanneri</name>
    <dbReference type="NCBI Taxonomy" id="1220188"/>
    <lineage>
        <taxon>Eukaryota</taxon>
        <taxon>Fungi</taxon>
        <taxon>Dikarya</taxon>
        <taxon>Ascomycota</taxon>
        <taxon>Pezizomycotina</taxon>
        <taxon>Eurotiomycetes</taxon>
        <taxon>Eurotiomycetidae</taxon>
        <taxon>Eurotiales</taxon>
        <taxon>Aspergillaceae</taxon>
        <taxon>Aspergillus</taxon>
        <taxon>Aspergillus subgen. Circumdati</taxon>
    </lineage>
</organism>
<dbReference type="GeneID" id="54333099"/>
<name>A0A5M9M9Q6_9EURO</name>
<sequence>MSHLVVQSIECGFYTCRWQYIGGQLAPFGYAYLLDTIKWDFFVSFNCIERVNALWLPDIASLKQGPLALLAVVCQRVAESFTHPGSSLVWGFGAVFCKKLLGSIVNSAVSKGSVQNMLAPIERQRSGQVDDDSDASQSGKARIDFIEGTETGMPMNYANIVASRIPKSHRSIMAH</sequence>
<accession>A0A5M9M9Q6</accession>
<dbReference type="Proteomes" id="UP000324241">
    <property type="component" value="Unassembled WGS sequence"/>
</dbReference>
<reference evidence="1 2" key="1">
    <citation type="submission" date="2019-08" db="EMBL/GenBank/DDBJ databases">
        <title>The genome sequence of a newly discovered highly antifungal drug resistant Aspergillus species, Aspergillus tanneri NIH 1004.</title>
        <authorList>
            <person name="Mounaud S."/>
            <person name="Singh I."/>
            <person name="Joardar V."/>
            <person name="Pakala S."/>
            <person name="Pakala S."/>
            <person name="Venepally P."/>
            <person name="Chung J.K."/>
            <person name="Losada L."/>
            <person name="Nierman W.C."/>
        </authorList>
    </citation>
    <scope>NUCLEOTIDE SEQUENCE [LARGE SCALE GENOMIC DNA]</scope>
    <source>
        <strain evidence="1 2">NIH1004</strain>
    </source>
</reference>
<gene>
    <name evidence="1" type="ORF">ATNIH1004_010397</name>
</gene>
<comment type="caution">
    <text evidence="1">The sequence shown here is derived from an EMBL/GenBank/DDBJ whole genome shotgun (WGS) entry which is preliminary data.</text>
</comment>
<protein>
    <submittedName>
        <fullName evidence="1">Uncharacterized protein</fullName>
    </submittedName>
</protein>
<dbReference type="EMBL" id="QUQM01000005">
    <property type="protein sequence ID" value="KAA8643628.1"/>
    <property type="molecule type" value="Genomic_DNA"/>
</dbReference>